<dbReference type="Proteomes" id="UP001253851">
    <property type="component" value="Unassembled WGS sequence"/>
</dbReference>
<gene>
    <name evidence="1" type="ORF">P7I34_15440</name>
</gene>
<dbReference type="AlphaFoldDB" id="A0ABD5FP04"/>
<name>A0ABD5FP04_ENTCA</name>
<sequence>MKKSDIAERLINQIYTQFENMDWKSSIDNVVEDQLFNNDNTEARFSNGYLSRGDRDKFISIGQYKDRIYTDVNDYYEQVDYFISFGILKVEDRPLNAHLPVEVTTVKSKDLGSYQARNKLKDLYEMITNRQTGADNPEEFFKSFL</sequence>
<dbReference type="EMBL" id="JARQDZ010000012">
    <property type="protein sequence ID" value="MDT2984065.1"/>
    <property type="molecule type" value="Genomic_DNA"/>
</dbReference>
<accession>A0ABD5FP04</accession>
<comment type="caution">
    <text evidence="1">The sequence shown here is derived from an EMBL/GenBank/DDBJ whole genome shotgun (WGS) entry which is preliminary data.</text>
</comment>
<organism evidence="1 2">
    <name type="scientific">Enterococcus casseliflavus</name>
    <name type="common">Enterococcus flavescens</name>
    <dbReference type="NCBI Taxonomy" id="37734"/>
    <lineage>
        <taxon>Bacteria</taxon>
        <taxon>Bacillati</taxon>
        <taxon>Bacillota</taxon>
        <taxon>Bacilli</taxon>
        <taxon>Lactobacillales</taxon>
        <taxon>Enterococcaceae</taxon>
        <taxon>Enterococcus</taxon>
    </lineage>
</organism>
<evidence type="ECO:0000313" key="1">
    <source>
        <dbReference type="EMBL" id="MDT2984065.1"/>
    </source>
</evidence>
<evidence type="ECO:0000313" key="2">
    <source>
        <dbReference type="Proteomes" id="UP001253851"/>
    </source>
</evidence>
<dbReference type="RefSeq" id="WP_311957771.1">
    <property type="nucleotide sequence ID" value="NZ_JARQDZ010000012.1"/>
</dbReference>
<reference evidence="1 2" key="1">
    <citation type="submission" date="2023-03" db="EMBL/GenBank/DDBJ databases">
        <authorList>
            <person name="Shen W."/>
            <person name="Cai J."/>
        </authorList>
    </citation>
    <scope>NUCLEOTIDE SEQUENCE [LARGE SCALE GENOMIC DNA]</scope>
    <source>
        <strain evidence="1 2">B516</strain>
    </source>
</reference>
<protein>
    <submittedName>
        <fullName evidence="1">Uncharacterized protein</fullName>
    </submittedName>
</protein>
<proteinExistence type="predicted"/>